<keyword evidence="2" id="KW-0229">DNA integration</keyword>
<evidence type="ECO:0000256" key="3">
    <source>
        <dbReference type="ARBA" id="ARBA00023100"/>
    </source>
</evidence>
<dbReference type="PROSITE" id="PS00398">
    <property type="entry name" value="RECOMBINASES_2"/>
    <property type="match status" value="1"/>
</dbReference>
<dbReference type="PROSITE" id="PS00397">
    <property type="entry name" value="RECOMBINASES_1"/>
    <property type="match status" value="1"/>
</dbReference>
<dbReference type="GO" id="GO:0000150">
    <property type="term" value="F:DNA strand exchange activity"/>
    <property type="evidence" value="ECO:0007669"/>
    <property type="project" value="UniProtKB-KW"/>
</dbReference>
<accession>A0A7X6F9E9</accession>
<dbReference type="Proteomes" id="UP000540266">
    <property type="component" value="Chromosome"/>
</dbReference>
<dbReference type="InterPro" id="IPR006118">
    <property type="entry name" value="Recombinase_CS"/>
</dbReference>
<dbReference type="Gene3D" id="3.40.50.1390">
    <property type="entry name" value="Resolvase, N-terminal catalytic domain"/>
    <property type="match status" value="1"/>
</dbReference>
<dbReference type="Gene3D" id="1.10.10.60">
    <property type="entry name" value="Homeodomain-like"/>
    <property type="match status" value="1"/>
</dbReference>
<organism evidence="6 7">
    <name type="scientific">Rhizobium phaseoli</name>
    <dbReference type="NCBI Taxonomy" id="396"/>
    <lineage>
        <taxon>Bacteria</taxon>
        <taxon>Pseudomonadati</taxon>
        <taxon>Pseudomonadota</taxon>
        <taxon>Alphaproteobacteria</taxon>
        <taxon>Hyphomicrobiales</taxon>
        <taxon>Rhizobiaceae</taxon>
        <taxon>Rhizobium/Agrobacterium group</taxon>
        <taxon>Rhizobium</taxon>
    </lineage>
</organism>
<evidence type="ECO:0000313" key="6">
    <source>
        <dbReference type="EMBL" id="QPK09194.1"/>
    </source>
</evidence>
<evidence type="ECO:0000313" key="7">
    <source>
        <dbReference type="Proteomes" id="UP000540266"/>
    </source>
</evidence>
<keyword evidence="4" id="KW-0238">DNA-binding</keyword>
<gene>
    <name evidence="6" type="ORF">HER27_001005</name>
</gene>
<dbReference type="FunFam" id="3.40.50.1390:FF:000001">
    <property type="entry name" value="DNA recombinase"/>
    <property type="match status" value="1"/>
</dbReference>
<proteinExistence type="inferred from homology"/>
<dbReference type="GO" id="GO:0015074">
    <property type="term" value="P:DNA integration"/>
    <property type="evidence" value="ECO:0007669"/>
    <property type="project" value="UniProtKB-KW"/>
</dbReference>
<dbReference type="SUPFAM" id="SSF53041">
    <property type="entry name" value="Resolvase-like"/>
    <property type="match status" value="1"/>
</dbReference>
<comment type="similarity">
    <text evidence="1">Belongs to the site-specific recombinase resolvase family.</text>
</comment>
<dbReference type="SMART" id="SM00857">
    <property type="entry name" value="Resolvase"/>
    <property type="match status" value="1"/>
</dbReference>
<dbReference type="PANTHER" id="PTHR30461">
    <property type="entry name" value="DNA-INVERTASE FROM LAMBDOID PROPHAGE"/>
    <property type="match status" value="1"/>
</dbReference>
<evidence type="ECO:0000256" key="2">
    <source>
        <dbReference type="ARBA" id="ARBA00022908"/>
    </source>
</evidence>
<protein>
    <submittedName>
        <fullName evidence="6">Recombinase family protein</fullName>
    </submittedName>
</protein>
<dbReference type="InterPro" id="IPR006119">
    <property type="entry name" value="Resolv_N"/>
</dbReference>
<evidence type="ECO:0000256" key="4">
    <source>
        <dbReference type="ARBA" id="ARBA00023125"/>
    </source>
</evidence>
<dbReference type="InterPro" id="IPR050639">
    <property type="entry name" value="SSR_resolvase"/>
</dbReference>
<dbReference type="CDD" id="cd03768">
    <property type="entry name" value="SR_ResInv"/>
    <property type="match status" value="1"/>
</dbReference>
<name>A0A7X6F9E9_9HYPH</name>
<evidence type="ECO:0000256" key="1">
    <source>
        <dbReference type="ARBA" id="ARBA00009913"/>
    </source>
</evidence>
<evidence type="ECO:0000256" key="5">
    <source>
        <dbReference type="ARBA" id="ARBA00023172"/>
    </source>
</evidence>
<dbReference type="Pfam" id="PF00239">
    <property type="entry name" value="Resolvase"/>
    <property type="match status" value="1"/>
</dbReference>
<dbReference type="InterPro" id="IPR036162">
    <property type="entry name" value="Resolvase-like_N_sf"/>
</dbReference>
<dbReference type="EMBL" id="CP064931">
    <property type="protein sequence ID" value="QPK09194.1"/>
    <property type="molecule type" value="Genomic_DNA"/>
</dbReference>
<dbReference type="PANTHER" id="PTHR30461:SF2">
    <property type="entry name" value="SERINE RECOMBINASE PINE-RELATED"/>
    <property type="match status" value="1"/>
</dbReference>
<reference evidence="6 7" key="1">
    <citation type="submission" date="2020-11" db="EMBL/GenBank/DDBJ databases">
        <title>Indigenous Rhizobia Nodulating Common beans in Western Kenya.</title>
        <authorList>
            <person name="Wekesa C.S."/>
            <person name="Oelmueller R."/>
            <person name="Furch A.C."/>
        </authorList>
    </citation>
    <scope>NUCLEOTIDE SEQUENCE [LARGE SCALE GENOMIC DNA]</scope>
    <source>
        <strain evidence="7">BS3</strain>
    </source>
</reference>
<dbReference type="PROSITE" id="PS51736">
    <property type="entry name" value="RECOMBINASES_3"/>
    <property type="match status" value="1"/>
</dbReference>
<keyword evidence="5" id="KW-0233">DNA recombination</keyword>
<dbReference type="GO" id="GO:0003677">
    <property type="term" value="F:DNA binding"/>
    <property type="evidence" value="ECO:0007669"/>
    <property type="project" value="UniProtKB-KW"/>
</dbReference>
<dbReference type="AlphaFoldDB" id="A0A7X6F9E9"/>
<dbReference type="RefSeq" id="WP_167860874.1">
    <property type="nucleotide sequence ID" value="NZ_CP064931.1"/>
</dbReference>
<keyword evidence="3" id="KW-0230">DNA invertase</keyword>
<sequence>MKIGYVRVSTLDQHLDLQLSALRASGCVRIFQDHVSGAQRTRPGLSGALRAVRRGDTLVVWKMDRIGRSVLHFVNLINRLQNRGVYFLSLTESFDTSSSTGRLMMHILSAFAEFEKSVIQERTRAGLAAAREKGQLLGRRPLLSAEQQAEITRLVASGLELPKDLAKRFAVHPRTIRRCLTRNAAGD</sequence>